<proteinExistence type="predicted"/>
<dbReference type="InterPro" id="IPR014969">
    <property type="entry name" value="DNA_S_DndE"/>
</dbReference>
<sequence>MFTQVKTSKENKDVVAQLTRKLNLGTENIIARMAFTYSLSLDRKLDLNELSDSGGKEYSRSVLFGDHYDVYIGMLCVHYGIYKTDKDLAKYVKLHLDDGLRLMNEDFQKVNNIDGFDFLLEKINSALDYSAFI</sequence>
<dbReference type="Proteomes" id="UP000239711">
    <property type="component" value="Unassembled WGS sequence"/>
</dbReference>
<dbReference type="OrthoDB" id="1356651at2"/>
<name>A0A2S9J494_9SPHI</name>
<organism evidence="1 2">
    <name type="scientific">Sphingobacterium haloxyli</name>
    <dbReference type="NCBI Taxonomy" id="2100533"/>
    <lineage>
        <taxon>Bacteria</taxon>
        <taxon>Pseudomonadati</taxon>
        <taxon>Bacteroidota</taxon>
        <taxon>Sphingobacteriia</taxon>
        <taxon>Sphingobacteriales</taxon>
        <taxon>Sphingobacteriaceae</taxon>
        <taxon>Sphingobacterium</taxon>
    </lineage>
</organism>
<accession>A0A2S9J494</accession>
<dbReference type="AlphaFoldDB" id="A0A2S9J494"/>
<reference evidence="1 2" key="1">
    <citation type="submission" date="2018-02" db="EMBL/GenBank/DDBJ databases">
        <title>The draft genome of Sphingobacterium sp. 5JN-11.</title>
        <authorList>
            <person name="Liu L."/>
            <person name="Li L."/>
            <person name="Liang L."/>
            <person name="Zhang X."/>
            <person name="Wang T."/>
        </authorList>
    </citation>
    <scope>NUCLEOTIDE SEQUENCE [LARGE SCALE GENOMIC DNA]</scope>
    <source>
        <strain evidence="1 2">5JN-11</strain>
    </source>
</reference>
<evidence type="ECO:0000313" key="1">
    <source>
        <dbReference type="EMBL" id="PRD47618.1"/>
    </source>
</evidence>
<dbReference type="RefSeq" id="WP_105716841.1">
    <property type="nucleotide sequence ID" value="NZ_PVBQ01000006.1"/>
</dbReference>
<evidence type="ECO:0000313" key="2">
    <source>
        <dbReference type="Proteomes" id="UP000239711"/>
    </source>
</evidence>
<dbReference type="InterPro" id="IPR038472">
    <property type="entry name" value="DndE_sf"/>
</dbReference>
<protein>
    <submittedName>
        <fullName evidence="1">DUF1832 domain-containing protein</fullName>
    </submittedName>
</protein>
<dbReference type="Gene3D" id="1.10.1220.160">
    <property type="entry name" value="DNA sulphur modification protein DndE"/>
    <property type="match status" value="1"/>
</dbReference>
<dbReference type="Pfam" id="PF08870">
    <property type="entry name" value="DndE"/>
    <property type="match status" value="1"/>
</dbReference>
<comment type="caution">
    <text evidence="1">The sequence shown here is derived from an EMBL/GenBank/DDBJ whole genome shotgun (WGS) entry which is preliminary data.</text>
</comment>
<gene>
    <name evidence="1" type="ORF">C5745_09935</name>
</gene>
<keyword evidence="2" id="KW-1185">Reference proteome</keyword>
<dbReference type="EMBL" id="PVBQ01000006">
    <property type="protein sequence ID" value="PRD47618.1"/>
    <property type="molecule type" value="Genomic_DNA"/>
</dbReference>